<sequence length="38" mass="4242">MHSRKNGAVLSSCSLVEKDYFALNHCNMYVCPVLPSNL</sequence>
<proteinExistence type="predicted"/>
<accession>A0A0A9CAU7</accession>
<reference evidence="1" key="1">
    <citation type="submission" date="2014-09" db="EMBL/GenBank/DDBJ databases">
        <authorList>
            <person name="Magalhaes I.L.F."/>
            <person name="Oliveira U."/>
            <person name="Santos F.R."/>
            <person name="Vidigal T.H.D.A."/>
            <person name="Brescovit A.D."/>
            <person name="Santos A.J."/>
        </authorList>
    </citation>
    <scope>NUCLEOTIDE SEQUENCE</scope>
    <source>
        <tissue evidence="1">Shoot tissue taken approximately 20 cm above the soil surface</tissue>
    </source>
</reference>
<organism evidence="1">
    <name type="scientific">Arundo donax</name>
    <name type="common">Giant reed</name>
    <name type="synonym">Donax arundinaceus</name>
    <dbReference type="NCBI Taxonomy" id="35708"/>
    <lineage>
        <taxon>Eukaryota</taxon>
        <taxon>Viridiplantae</taxon>
        <taxon>Streptophyta</taxon>
        <taxon>Embryophyta</taxon>
        <taxon>Tracheophyta</taxon>
        <taxon>Spermatophyta</taxon>
        <taxon>Magnoliopsida</taxon>
        <taxon>Liliopsida</taxon>
        <taxon>Poales</taxon>
        <taxon>Poaceae</taxon>
        <taxon>PACMAD clade</taxon>
        <taxon>Arundinoideae</taxon>
        <taxon>Arundineae</taxon>
        <taxon>Arundo</taxon>
    </lineage>
</organism>
<evidence type="ECO:0000313" key="1">
    <source>
        <dbReference type="EMBL" id="JAD72691.1"/>
    </source>
</evidence>
<protein>
    <submittedName>
        <fullName evidence="1">Uncharacterized protein</fullName>
    </submittedName>
</protein>
<reference evidence="1" key="2">
    <citation type="journal article" date="2015" name="Data Brief">
        <title>Shoot transcriptome of the giant reed, Arundo donax.</title>
        <authorList>
            <person name="Barrero R.A."/>
            <person name="Guerrero F.D."/>
            <person name="Moolhuijzen P."/>
            <person name="Goolsby J.A."/>
            <person name="Tidwell J."/>
            <person name="Bellgard S.E."/>
            <person name="Bellgard M.I."/>
        </authorList>
    </citation>
    <scope>NUCLEOTIDE SEQUENCE</scope>
    <source>
        <tissue evidence="1">Shoot tissue taken approximately 20 cm above the soil surface</tissue>
    </source>
</reference>
<dbReference type="AlphaFoldDB" id="A0A0A9CAU7"/>
<name>A0A0A9CAU7_ARUDO</name>
<dbReference type="EMBL" id="GBRH01225204">
    <property type="protein sequence ID" value="JAD72691.1"/>
    <property type="molecule type" value="Transcribed_RNA"/>
</dbReference>